<dbReference type="RefSeq" id="WP_271276913.1">
    <property type="nucleotide sequence ID" value="NZ_BAABFD010000009.1"/>
</dbReference>
<accession>A0ABT4SZ80</accession>
<dbReference type="PANTHER" id="PTHR30055:SF239">
    <property type="entry name" value="TRANSCRIPTIONAL REGULATORY PROTEIN"/>
    <property type="match status" value="1"/>
</dbReference>
<dbReference type="SUPFAM" id="SSF46689">
    <property type="entry name" value="Homeodomain-like"/>
    <property type="match status" value="1"/>
</dbReference>
<dbReference type="PANTHER" id="PTHR30055">
    <property type="entry name" value="HTH-TYPE TRANSCRIPTIONAL REGULATOR RUTR"/>
    <property type="match status" value="1"/>
</dbReference>
<sequence>MSERSRQIVEAALRLVEEGGAEALTMRALAGRLGIRAPSLYKHFPDKSAVEAEVIAIAMQDLARALEASQGGLGVLARAYRAYALAHPHLYRLMSTGPLPRGLLPAGLEDRTALPLVKAVDGDPLLARAVWAFAHGMVMLELDGRFPPGADLDGAWRAGLAAFAR</sequence>
<feature type="domain" description="HTH tetR-type" evidence="5">
    <location>
        <begin position="2"/>
        <end position="62"/>
    </location>
</feature>
<dbReference type="InterPro" id="IPR009057">
    <property type="entry name" value="Homeodomain-like_sf"/>
</dbReference>
<dbReference type="InterPro" id="IPR001647">
    <property type="entry name" value="HTH_TetR"/>
</dbReference>
<dbReference type="PROSITE" id="PS50977">
    <property type="entry name" value="HTH_TETR_2"/>
    <property type="match status" value="1"/>
</dbReference>
<comment type="caution">
    <text evidence="6">The sequence shown here is derived from an EMBL/GenBank/DDBJ whole genome shotgun (WGS) entry which is preliminary data.</text>
</comment>
<dbReference type="InterPro" id="IPR036271">
    <property type="entry name" value="Tet_transcr_reg_TetR-rel_C_sf"/>
</dbReference>
<evidence type="ECO:0000313" key="7">
    <source>
        <dbReference type="Proteomes" id="UP001212498"/>
    </source>
</evidence>
<dbReference type="Pfam" id="PF00440">
    <property type="entry name" value="TetR_N"/>
    <property type="match status" value="1"/>
</dbReference>
<evidence type="ECO:0000259" key="5">
    <source>
        <dbReference type="PROSITE" id="PS50977"/>
    </source>
</evidence>
<evidence type="ECO:0000256" key="1">
    <source>
        <dbReference type="ARBA" id="ARBA00023015"/>
    </source>
</evidence>
<dbReference type="InterPro" id="IPR050109">
    <property type="entry name" value="HTH-type_TetR-like_transc_reg"/>
</dbReference>
<keyword evidence="3" id="KW-0804">Transcription</keyword>
<dbReference type="EMBL" id="JAPNUD010000040">
    <property type="protein sequence ID" value="MDA0642360.1"/>
    <property type="molecule type" value="Genomic_DNA"/>
</dbReference>
<keyword evidence="7" id="KW-1185">Reference proteome</keyword>
<dbReference type="SUPFAM" id="SSF48498">
    <property type="entry name" value="Tetracyclin repressor-like, C-terminal domain"/>
    <property type="match status" value="1"/>
</dbReference>
<feature type="DNA-binding region" description="H-T-H motif" evidence="4">
    <location>
        <begin position="25"/>
        <end position="44"/>
    </location>
</feature>
<dbReference type="Proteomes" id="UP001212498">
    <property type="component" value="Unassembled WGS sequence"/>
</dbReference>
<evidence type="ECO:0000256" key="3">
    <source>
        <dbReference type="ARBA" id="ARBA00023163"/>
    </source>
</evidence>
<evidence type="ECO:0000256" key="4">
    <source>
        <dbReference type="PROSITE-ProRule" id="PRU00335"/>
    </source>
</evidence>
<name>A0ABT4SZ80_9ACTN</name>
<keyword evidence="1" id="KW-0805">Transcription regulation</keyword>
<proteinExistence type="predicted"/>
<dbReference type="PRINTS" id="PR00455">
    <property type="entry name" value="HTHTETR"/>
</dbReference>
<dbReference type="InterPro" id="IPR025996">
    <property type="entry name" value="MT1864/Rv1816-like_C"/>
</dbReference>
<reference evidence="6 7" key="1">
    <citation type="submission" date="2022-11" db="EMBL/GenBank/DDBJ databases">
        <title>Nonomuraea corallina sp. nov., a new species of the genus Nonomuraea isolated from sea side sediment in Thai sea.</title>
        <authorList>
            <person name="Ngamcharungchit C."/>
            <person name="Matsumoto A."/>
            <person name="Suriyachadkun C."/>
            <person name="Panbangred W."/>
            <person name="Inahashi Y."/>
            <person name="Intra B."/>
        </authorList>
    </citation>
    <scope>NUCLEOTIDE SEQUENCE [LARGE SCALE GENOMIC DNA]</scope>
    <source>
        <strain evidence="6 7">DSM 43553</strain>
    </source>
</reference>
<protein>
    <submittedName>
        <fullName evidence="6">TetR/AcrR family transcriptional regulator</fullName>
    </submittedName>
</protein>
<organism evidence="6 7">
    <name type="scientific">Nonomuraea ferruginea</name>
    <dbReference type="NCBI Taxonomy" id="46174"/>
    <lineage>
        <taxon>Bacteria</taxon>
        <taxon>Bacillati</taxon>
        <taxon>Actinomycetota</taxon>
        <taxon>Actinomycetes</taxon>
        <taxon>Streptosporangiales</taxon>
        <taxon>Streptosporangiaceae</taxon>
        <taxon>Nonomuraea</taxon>
    </lineage>
</organism>
<gene>
    <name evidence="6" type="ORF">OUY24_17125</name>
</gene>
<dbReference type="Gene3D" id="1.10.10.60">
    <property type="entry name" value="Homeodomain-like"/>
    <property type="match status" value="1"/>
</dbReference>
<evidence type="ECO:0000256" key="2">
    <source>
        <dbReference type="ARBA" id="ARBA00023125"/>
    </source>
</evidence>
<keyword evidence="2 4" id="KW-0238">DNA-binding</keyword>
<dbReference type="Pfam" id="PF13305">
    <property type="entry name" value="TetR_C_33"/>
    <property type="match status" value="1"/>
</dbReference>
<dbReference type="Gene3D" id="1.10.357.10">
    <property type="entry name" value="Tetracycline Repressor, domain 2"/>
    <property type="match status" value="1"/>
</dbReference>
<evidence type="ECO:0000313" key="6">
    <source>
        <dbReference type="EMBL" id="MDA0642360.1"/>
    </source>
</evidence>